<protein>
    <submittedName>
        <fullName evidence="1">Uncharacterized protein</fullName>
    </submittedName>
</protein>
<keyword evidence="2" id="KW-1185">Reference proteome</keyword>
<name>A0AAE1D1Q8_9GAST</name>
<evidence type="ECO:0000313" key="2">
    <source>
        <dbReference type="Proteomes" id="UP001283361"/>
    </source>
</evidence>
<organism evidence="1 2">
    <name type="scientific">Elysia crispata</name>
    <name type="common">lettuce slug</name>
    <dbReference type="NCBI Taxonomy" id="231223"/>
    <lineage>
        <taxon>Eukaryota</taxon>
        <taxon>Metazoa</taxon>
        <taxon>Spiralia</taxon>
        <taxon>Lophotrochozoa</taxon>
        <taxon>Mollusca</taxon>
        <taxon>Gastropoda</taxon>
        <taxon>Heterobranchia</taxon>
        <taxon>Euthyneura</taxon>
        <taxon>Panpulmonata</taxon>
        <taxon>Sacoglossa</taxon>
        <taxon>Placobranchoidea</taxon>
        <taxon>Plakobranchidae</taxon>
        <taxon>Elysia</taxon>
    </lineage>
</organism>
<reference evidence="1" key="1">
    <citation type="journal article" date="2023" name="G3 (Bethesda)">
        <title>A reference genome for the long-term kleptoplast-retaining sea slug Elysia crispata morphotype clarki.</title>
        <authorList>
            <person name="Eastman K.E."/>
            <person name="Pendleton A.L."/>
            <person name="Shaikh M.A."/>
            <person name="Suttiyut T."/>
            <person name="Ogas R."/>
            <person name="Tomko P."/>
            <person name="Gavelis G."/>
            <person name="Widhalm J.R."/>
            <person name="Wisecaver J.H."/>
        </authorList>
    </citation>
    <scope>NUCLEOTIDE SEQUENCE</scope>
    <source>
        <strain evidence="1">ECLA1</strain>
    </source>
</reference>
<dbReference type="AlphaFoldDB" id="A0AAE1D1Q8"/>
<dbReference type="EMBL" id="JAWDGP010005786">
    <property type="protein sequence ID" value="KAK3752096.1"/>
    <property type="molecule type" value="Genomic_DNA"/>
</dbReference>
<proteinExistence type="predicted"/>
<sequence length="90" mass="10343">MDFMDYLKCGLFPNPINPTYFHFSHVLDMARKDPSGFSDRRLEDKFKGRINYDLGMRSSPGQHRVEVVNKRQQVTVPTIKDKTLVGPGLS</sequence>
<accession>A0AAE1D1Q8</accession>
<dbReference type="Proteomes" id="UP001283361">
    <property type="component" value="Unassembled WGS sequence"/>
</dbReference>
<evidence type="ECO:0000313" key="1">
    <source>
        <dbReference type="EMBL" id="KAK3752096.1"/>
    </source>
</evidence>
<comment type="caution">
    <text evidence="1">The sequence shown here is derived from an EMBL/GenBank/DDBJ whole genome shotgun (WGS) entry which is preliminary data.</text>
</comment>
<gene>
    <name evidence="1" type="ORF">RRG08_014373</name>
</gene>